<evidence type="ECO:0000313" key="7">
    <source>
        <dbReference type="EMBL" id="GGI71120.1"/>
    </source>
</evidence>
<evidence type="ECO:0000256" key="3">
    <source>
        <dbReference type="ARBA" id="ARBA00023002"/>
    </source>
</evidence>
<dbReference type="GeneID" id="76206345"/>
<dbReference type="InterPro" id="IPR051457">
    <property type="entry name" value="2-oxoacid:Fd_oxidoreductase"/>
</dbReference>
<dbReference type="InterPro" id="IPR011766">
    <property type="entry name" value="TPP_enzyme_TPP-bd"/>
</dbReference>
<dbReference type="EC" id="1.2.7.11" evidence="2"/>
<dbReference type="Proteomes" id="UP001060771">
    <property type="component" value="Chromosome"/>
</dbReference>
<dbReference type="PANTHER" id="PTHR48084:SF1">
    <property type="entry name" value="2-OXOGLUTARATE SYNTHASE SUBUNIT KORB"/>
    <property type="match status" value="1"/>
</dbReference>
<proteinExistence type="predicted"/>
<keyword evidence="3" id="KW-0560">Oxidoreductase</keyword>
<dbReference type="RefSeq" id="WP_054843483.1">
    <property type="nucleotide sequence ID" value="NZ_AP026830.1"/>
</dbReference>
<reference evidence="7" key="1">
    <citation type="journal article" date="2014" name="Int. J. Syst. Evol. Microbiol.">
        <title>Complete genome sequence of Corynebacterium casei LMG S-19264T (=DSM 44701T), isolated from a smear-ripened cheese.</title>
        <authorList>
            <consortium name="US DOE Joint Genome Institute (JGI-PGF)"/>
            <person name="Walter F."/>
            <person name="Albersmeier A."/>
            <person name="Kalinowski J."/>
            <person name="Ruckert C."/>
        </authorList>
    </citation>
    <scope>NUCLEOTIDE SEQUENCE</scope>
    <source>
        <strain evidence="7">JCM 11219</strain>
    </source>
</reference>
<evidence type="ECO:0000259" key="5">
    <source>
        <dbReference type="Pfam" id="PF02775"/>
    </source>
</evidence>
<reference evidence="9" key="3">
    <citation type="submission" date="2022-09" db="EMBL/GenBank/DDBJ databases">
        <title>Complete genome sequence of Vulcanisaeta souniana.</title>
        <authorList>
            <person name="Kato S."/>
            <person name="Itoh T."/>
            <person name="Ohkuma M."/>
        </authorList>
    </citation>
    <scope>NUCLEOTIDE SEQUENCE [LARGE SCALE GENOMIC DNA]</scope>
    <source>
        <strain evidence="9">JCM 11219</strain>
    </source>
</reference>
<evidence type="ECO:0000313" key="9">
    <source>
        <dbReference type="Proteomes" id="UP001060771"/>
    </source>
</evidence>
<dbReference type="EMBL" id="AP026830">
    <property type="protein sequence ID" value="BDR91701.1"/>
    <property type="molecule type" value="Genomic_DNA"/>
</dbReference>
<dbReference type="GO" id="GO:0019164">
    <property type="term" value="F:pyruvate synthase activity"/>
    <property type="evidence" value="ECO:0007669"/>
    <property type="project" value="UniProtKB-ARBA"/>
</dbReference>
<dbReference type="Pfam" id="PF02775">
    <property type="entry name" value="TPP_enzyme_C"/>
    <property type="match status" value="1"/>
</dbReference>
<comment type="subunit">
    <text evidence="1">Heterodimer composed of an alpha and a beta subunit.</text>
</comment>
<dbReference type="GO" id="GO:0030976">
    <property type="term" value="F:thiamine pyrophosphate binding"/>
    <property type="evidence" value="ECO:0007669"/>
    <property type="project" value="InterPro"/>
</dbReference>
<dbReference type="PANTHER" id="PTHR48084">
    <property type="entry name" value="2-OXOGLUTARATE OXIDOREDUCTASE SUBUNIT KORB-RELATED"/>
    <property type="match status" value="1"/>
</dbReference>
<feature type="domain" description="Thiamine pyrophosphate enzyme TPP-binding" evidence="5">
    <location>
        <begin position="74"/>
        <end position="206"/>
    </location>
</feature>
<dbReference type="CDD" id="cd03375">
    <property type="entry name" value="TPP_OGFOR"/>
    <property type="match status" value="1"/>
</dbReference>
<reference evidence="6" key="4">
    <citation type="journal article" date="2023" name="Microbiol. Resour. Announc.">
        <title>Complete Genome Sequence of Vulcanisaeta souniana Strain IC-059, a Hyperthermophilic Archaeon Isolated from Hot Spring Water in Japan.</title>
        <authorList>
            <person name="Kato S."/>
            <person name="Itoh T."/>
            <person name="Wu L."/>
            <person name="Ma J."/>
            <person name="Ohkuma M."/>
        </authorList>
    </citation>
    <scope>NUCLEOTIDE SEQUENCE</scope>
    <source>
        <strain evidence="6">JCM 11219</strain>
    </source>
</reference>
<keyword evidence="9" id="KW-1185">Reference proteome</keyword>
<dbReference type="EMBL" id="BMNM01000001">
    <property type="protein sequence ID" value="GGI71120.1"/>
    <property type="molecule type" value="Genomic_DNA"/>
</dbReference>
<dbReference type="AlphaFoldDB" id="A0A830E7K0"/>
<dbReference type="Gene3D" id="3.40.50.970">
    <property type="match status" value="1"/>
</dbReference>
<sequence length="279" mass="30975">MNPLIQKYLRSEYAQGKRRTIFCPGCGNGIILGYFIRTIDELKREGKFDDSKLYIVTGIGCSGNIPAPLRYNIVRALHGRALSVATGIKLVRPNSEVVVFAGDGDLLSIGGNHLIHTIRRNVGIKVILVNNMLYGMTGGQVAPTTPMESITHTTPYGNPEPPLDACKLAVSLGATYVARWAVPLTKQCMQSMKELLLHRGFGLLECLSQCPIYQGRYVIGVDRPSKIMDYYLKITIASEKPSYGDRITIGKFVDHERSTYEEIMWSIINKAREGGNYET</sequence>
<dbReference type="Proteomes" id="UP000657075">
    <property type="component" value="Unassembled WGS sequence"/>
</dbReference>
<organism evidence="7 8">
    <name type="scientific">Vulcanisaeta souniana JCM 11219</name>
    <dbReference type="NCBI Taxonomy" id="1293586"/>
    <lineage>
        <taxon>Archaea</taxon>
        <taxon>Thermoproteota</taxon>
        <taxon>Thermoprotei</taxon>
        <taxon>Thermoproteales</taxon>
        <taxon>Thermoproteaceae</taxon>
        <taxon>Vulcanisaeta</taxon>
    </lineage>
</organism>
<dbReference type="InterPro" id="IPR029061">
    <property type="entry name" value="THDP-binding"/>
</dbReference>
<evidence type="ECO:0000256" key="1">
    <source>
        <dbReference type="ARBA" id="ARBA00011631"/>
    </source>
</evidence>
<protein>
    <recommendedName>
        <fullName evidence="2">2-oxoacid oxidoreductase (ferredoxin)</fullName>
        <ecNumber evidence="2">1.2.7.11</ecNumber>
    </recommendedName>
</protein>
<comment type="catalytic activity">
    <reaction evidence="4">
        <text>a 2-oxocarboxylate + 2 oxidized [2Fe-2S]-[ferredoxin] + CoA = an acyl-CoA + 2 reduced [2Fe-2S]-[ferredoxin] + CO2 + H(+)</text>
        <dbReference type="Rhea" id="RHEA:42316"/>
        <dbReference type="Rhea" id="RHEA-COMP:10000"/>
        <dbReference type="Rhea" id="RHEA-COMP:10001"/>
        <dbReference type="ChEBI" id="CHEBI:15378"/>
        <dbReference type="ChEBI" id="CHEBI:16526"/>
        <dbReference type="ChEBI" id="CHEBI:33737"/>
        <dbReference type="ChEBI" id="CHEBI:33738"/>
        <dbReference type="ChEBI" id="CHEBI:35179"/>
        <dbReference type="ChEBI" id="CHEBI:57287"/>
        <dbReference type="ChEBI" id="CHEBI:58342"/>
        <dbReference type="EC" id="1.2.7.11"/>
    </reaction>
</comment>
<gene>
    <name evidence="7" type="ORF">GCM10007112_05040</name>
    <name evidence="6" type="ORF">Vsou_07940</name>
</gene>
<accession>A0A830E7K0</accession>
<reference evidence="7" key="2">
    <citation type="submission" date="2020-09" db="EMBL/GenBank/DDBJ databases">
        <authorList>
            <person name="Sun Q."/>
            <person name="Ohkuma M."/>
        </authorList>
    </citation>
    <scope>NUCLEOTIDE SEQUENCE</scope>
    <source>
        <strain evidence="7">JCM 11219</strain>
    </source>
</reference>
<evidence type="ECO:0000256" key="2">
    <source>
        <dbReference type="ARBA" id="ARBA00012691"/>
    </source>
</evidence>
<evidence type="ECO:0000313" key="8">
    <source>
        <dbReference type="Proteomes" id="UP000657075"/>
    </source>
</evidence>
<dbReference type="OrthoDB" id="30755at2157"/>
<name>A0A830E7K0_9CREN</name>
<evidence type="ECO:0000313" key="6">
    <source>
        <dbReference type="EMBL" id="BDR91701.1"/>
    </source>
</evidence>
<evidence type="ECO:0000256" key="4">
    <source>
        <dbReference type="ARBA" id="ARBA00048893"/>
    </source>
</evidence>
<dbReference type="GO" id="GO:0018491">
    <property type="term" value="F:2-oxobutyrate synthase activity"/>
    <property type="evidence" value="ECO:0007669"/>
    <property type="project" value="UniProtKB-ARBA"/>
</dbReference>
<dbReference type="SUPFAM" id="SSF52518">
    <property type="entry name" value="Thiamin diphosphate-binding fold (THDP-binding)"/>
    <property type="match status" value="1"/>
</dbReference>